<name>A0AAF0RD19_9CAUD</name>
<proteinExistence type="predicted"/>
<dbReference type="Proteomes" id="UP001223176">
    <property type="component" value="Segment"/>
</dbReference>
<dbReference type="EMBL" id="OQ829281">
    <property type="protein sequence ID" value="WHS68358.1"/>
    <property type="molecule type" value="Genomic_DNA"/>
</dbReference>
<evidence type="ECO:0000313" key="1">
    <source>
        <dbReference type="EMBL" id="WHS68358.1"/>
    </source>
</evidence>
<protein>
    <submittedName>
        <fullName evidence="1">Uncharacterized protein</fullName>
    </submittedName>
</protein>
<accession>A0AAF0RD19</accession>
<sequence length="62" mass="6921">MYKEPKVSFKVSESTTKPQSIAQASCDQLMGLTGFGMITNSKNMFWYPNSSPYQGGRSVQLH</sequence>
<organism evidence="1 2">
    <name type="scientific">phage PKM.Lu.22.1</name>
    <dbReference type="NCBI Taxonomy" id="3049197"/>
    <lineage>
        <taxon>Viruses</taxon>
        <taxon>Duplodnaviria</taxon>
        <taxon>Heunggongvirae</taxon>
        <taxon>Uroviricota</taxon>
        <taxon>Caudoviricetes</taxon>
        <taxon>Grimontviridae</taxon>
    </lineage>
</organism>
<reference evidence="1" key="1">
    <citation type="submission" date="2023-04" db="EMBL/GenBank/DDBJ databases">
        <title>Isolation and Characterization of Novel Plasmid-specific Phages Infecting Bacteria Carrying Diverse Conjugative Plasmids.</title>
        <authorList>
            <person name="Parra B."/>
            <person name="Cockx B."/>
            <person name="Lutz V.T."/>
            <person name="Bronsted L."/>
            <person name="Smets B.F."/>
            <person name="Dechesne A."/>
        </authorList>
    </citation>
    <scope>NUCLEOTIDE SEQUENCE</scope>
</reference>
<evidence type="ECO:0000313" key="2">
    <source>
        <dbReference type="Proteomes" id="UP001223176"/>
    </source>
</evidence>
<keyword evidence="2" id="KW-1185">Reference proteome</keyword>